<feature type="region of interest" description="Disordered" evidence="1">
    <location>
        <begin position="483"/>
        <end position="646"/>
    </location>
</feature>
<gene>
    <name evidence="3" type="ORF">CBR_g21810</name>
</gene>
<dbReference type="PROSITE" id="PS51222">
    <property type="entry name" value="DCD"/>
    <property type="match status" value="1"/>
</dbReference>
<dbReference type="PANTHER" id="PTHR46444:SF19">
    <property type="entry name" value="OS02G0745600 PROTEIN"/>
    <property type="match status" value="1"/>
</dbReference>
<feature type="compositionally biased region" description="Basic residues" evidence="1">
    <location>
        <begin position="574"/>
        <end position="584"/>
    </location>
</feature>
<organism evidence="3 4">
    <name type="scientific">Chara braunii</name>
    <name type="common">Braun's stonewort</name>
    <dbReference type="NCBI Taxonomy" id="69332"/>
    <lineage>
        <taxon>Eukaryota</taxon>
        <taxon>Viridiplantae</taxon>
        <taxon>Streptophyta</taxon>
        <taxon>Charophyceae</taxon>
        <taxon>Charales</taxon>
        <taxon>Characeae</taxon>
        <taxon>Chara</taxon>
    </lineage>
</organism>
<evidence type="ECO:0000256" key="1">
    <source>
        <dbReference type="SAM" id="MobiDB-lite"/>
    </source>
</evidence>
<name>A0A388JUI0_CHABU</name>
<feature type="compositionally biased region" description="Polar residues" evidence="1">
    <location>
        <begin position="690"/>
        <end position="711"/>
    </location>
</feature>
<feature type="region of interest" description="Disordered" evidence="1">
    <location>
        <begin position="677"/>
        <end position="714"/>
    </location>
</feature>
<proteinExistence type="predicted"/>
<feature type="region of interest" description="Disordered" evidence="1">
    <location>
        <begin position="1182"/>
        <end position="1307"/>
    </location>
</feature>
<dbReference type="Pfam" id="PF10539">
    <property type="entry name" value="Dev_Cell_Death"/>
    <property type="match status" value="1"/>
</dbReference>
<feature type="compositionally biased region" description="Polar residues" evidence="1">
    <location>
        <begin position="554"/>
        <end position="566"/>
    </location>
</feature>
<accession>A0A388JUI0</accession>
<evidence type="ECO:0000259" key="2">
    <source>
        <dbReference type="PROSITE" id="PS51222"/>
    </source>
</evidence>
<feature type="compositionally biased region" description="Basic and acidic residues" evidence="1">
    <location>
        <begin position="536"/>
        <end position="552"/>
    </location>
</feature>
<feature type="compositionally biased region" description="Low complexity" evidence="1">
    <location>
        <begin position="1256"/>
        <end position="1267"/>
    </location>
</feature>
<dbReference type="STRING" id="69332.A0A388JUI0"/>
<dbReference type="SMART" id="SM00767">
    <property type="entry name" value="DCD"/>
    <property type="match status" value="1"/>
</dbReference>
<dbReference type="OrthoDB" id="2018037at2759"/>
<comment type="caution">
    <text evidence="3">The sequence shown here is derived from an EMBL/GenBank/DDBJ whole genome shotgun (WGS) entry which is preliminary data.</text>
</comment>
<dbReference type="PANTHER" id="PTHR46444">
    <property type="entry name" value="DCD (DEVELOPMENT AND CELL DEATH) DOMAIN PROTEIN-RELATED"/>
    <property type="match status" value="1"/>
</dbReference>
<dbReference type="EMBL" id="BFEA01000020">
    <property type="protein sequence ID" value="GBG61466.1"/>
    <property type="molecule type" value="Genomic_DNA"/>
</dbReference>
<feature type="region of interest" description="Disordered" evidence="1">
    <location>
        <begin position="1137"/>
        <end position="1168"/>
    </location>
</feature>
<reference evidence="3 4" key="1">
    <citation type="journal article" date="2018" name="Cell">
        <title>The Chara Genome: Secondary Complexity and Implications for Plant Terrestrialization.</title>
        <authorList>
            <person name="Nishiyama T."/>
            <person name="Sakayama H."/>
            <person name="Vries J.D."/>
            <person name="Buschmann H."/>
            <person name="Saint-Marcoux D."/>
            <person name="Ullrich K.K."/>
            <person name="Haas F.B."/>
            <person name="Vanderstraeten L."/>
            <person name="Becker D."/>
            <person name="Lang D."/>
            <person name="Vosolsobe S."/>
            <person name="Rombauts S."/>
            <person name="Wilhelmsson P.K.I."/>
            <person name="Janitza P."/>
            <person name="Kern R."/>
            <person name="Heyl A."/>
            <person name="Rumpler F."/>
            <person name="Villalobos L.I.A.C."/>
            <person name="Clay J.M."/>
            <person name="Skokan R."/>
            <person name="Toyoda A."/>
            <person name="Suzuki Y."/>
            <person name="Kagoshima H."/>
            <person name="Schijlen E."/>
            <person name="Tajeshwar N."/>
            <person name="Catarino B."/>
            <person name="Hetherington A.J."/>
            <person name="Saltykova A."/>
            <person name="Bonnot C."/>
            <person name="Breuninger H."/>
            <person name="Symeonidi A."/>
            <person name="Radhakrishnan G.V."/>
            <person name="Van Nieuwerburgh F."/>
            <person name="Deforce D."/>
            <person name="Chang C."/>
            <person name="Karol K.G."/>
            <person name="Hedrich R."/>
            <person name="Ulvskov P."/>
            <person name="Glockner G."/>
            <person name="Delwiche C.F."/>
            <person name="Petrasek J."/>
            <person name="Van de Peer Y."/>
            <person name="Friml J."/>
            <person name="Beilby M."/>
            <person name="Dolan L."/>
            <person name="Kohara Y."/>
            <person name="Sugano S."/>
            <person name="Fujiyama A."/>
            <person name="Delaux P.-M."/>
            <person name="Quint M."/>
            <person name="TheiBen G."/>
            <person name="Hagemann M."/>
            <person name="Harholt J."/>
            <person name="Dunand C."/>
            <person name="Zachgo S."/>
            <person name="Langdale J."/>
            <person name="Maumus F."/>
            <person name="Straeten D.V.D."/>
            <person name="Gould S.B."/>
            <person name="Rensing S.A."/>
        </authorList>
    </citation>
    <scope>NUCLEOTIDE SEQUENCE [LARGE SCALE GENOMIC DNA]</scope>
    <source>
        <strain evidence="3 4">S276</strain>
    </source>
</reference>
<dbReference type="InterPro" id="IPR013989">
    <property type="entry name" value="Dev_and_cell_death_domain"/>
</dbReference>
<dbReference type="Proteomes" id="UP000265515">
    <property type="component" value="Unassembled WGS sequence"/>
</dbReference>
<feature type="region of interest" description="Disordered" evidence="1">
    <location>
        <begin position="322"/>
        <end position="348"/>
    </location>
</feature>
<feature type="compositionally biased region" description="Low complexity" evidence="1">
    <location>
        <begin position="624"/>
        <end position="640"/>
    </location>
</feature>
<dbReference type="Gramene" id="GBG61466">
    <property type="protein sequence ID" value="GBG61466"/>
    <property type="gene ID" value="CBR_g21810"/>
</dbReference>
<feature type="compositionally biased region" description="Acidic residues" evidence="1">
    <location>
        <begin position="1189"/>
        <end position="1198"/>
    </location>
</feature>
<protein>
    <recommendedName>
        <fullName evidence="2">DCD domain-containing protein</fullName>
    </recommendedName>
</protein>
<keyword evidence="4" id="KW-1185">Reference proteome</keyword>
<evidence type="ECO:0000313" key="4">
    <source>
        <dbReference type="Proteomes" id="UP000265515"/>
    </source>
</evidence>
<feature type="compositionally biased region" description="Basic and acidic residues" evidence="1">
    <location>
        <begin position="1199"/>
        <end position="1220"/>
    </location>
</feature>
<feature type="compositionally biased region" description="Polar residues" evidence="1">
    <location>
        <begin position="1246"/>
        <end position="1255"/>
    </location>
</feature>
<sequence length="1307" mass="134032">MKPGVVGSGRFGAGLNPLPGNKYYQSAGTGDAGLSSQLGMNGLSYSEAYAENLQKIQAENRRMQLEALSRLQAERESLAARYPLDATLGGLGGGRYSAAEVAALARYQGADGLSRLHSADGLGRLSSETLARYSAAAGDSLSSRLSAEARLSEFSRLQAAEALNRIPADGLGRRLSSEGLGGRLPPSLNGSVPGSGLGGYLGAQEDAAAAYGASFSLAERRAAAAGDLPGSQFLNSKAGLLDAHKAAVTGGYPGAGGVSGGLSSMGGLLGGRPQVMGYGGGGYPTLEAAKAAMGAEMNLGGAGSAAALARRGMAAAMGPPPFPGTAGPNSGALARSGPPKTESVNRDPNSLPGMIFGCNNRTKEECFRRALFGLPASNVATVEKIAPGTKLFLFNFGTKELYGIFEATCRGAMNIEPDAFATSGFFPAQVRARLVEACVALHESEFKPAIQENYFSDKKFNYILNEKQVEKLIELFRTAKEKGGAGALPGSNSRAAKRSAAESIAGDSKKPIQARLGGRVKEGNGVKGGIDGLKAGVDKSKEAGSGESKEQQAEESNAGGTSAQQEENNELGPRGRRRGRKGSRHSRELASAEEPVGDEPTSPDIPRGRFRRLTGKMQNGNLVGGSAAAASKGASSAGEGARSKDHLSVHAGPVATQADAGNSVVNQEGRRSVLSRLGGRVGSPAKPGQVSYSIHSDSTNPKGTANATNLGSKKPVNGAIKKHRDVGSVVDDDSFAGIGVSLADDFYLDGDDIGSDHEGVAYSVHCSRKLLRDRGLSIQNVLGLQQETEPEKQGRECGVCPSVEGEEALALCDLPQRGQMNKGDKSGEYACQCDEEVRSGSSLKVSHTDGNTEGHSDFPVDKADDFVAAGDNRKDDGNGLVVKVGGAADGFSGLQSNVDCVRLDVKVGDGNCDVDVLQAAGSLPAGDDSMLEGGLPVVGGLLHGGGCHYQSGGVLSGQANTEGVVPWTASLGADITAAAAADVVQINDSLDDMGTGWIDRMVAGDVSHKGAKEMPAVPSCTETEDVICVTEPLKGAGRPCWSPLEEDVGTPSPAAGADDDVLSPNDGGVVGKVARTVMSAAGSCGRIGYLSEVEGPGRGSPVSKLPDMECAGSGSPKLKLPSGHLEGDGCMGTMPCEQGKGASDGDAGTWEEEANDCESAKSSEQAGARTLLENRVLKLPGAGVKENELEPSFEEEEKESGKKAAGRGKEGAQSTDEGKTVSKPMLPIDVIAQGTATPEAGDDNNEATNGQKDGTSSVSGKRVQGRVSRGGRGRGDIWKNPSGWVVRGGRISSAGRGRGRMRGQGSL</sequence>
<evidence type="ECO:0000313" key="3">
    <source>
        <dbReference type="EMBL" id="GBG61466.1"/>
    </source>
</evidence>
<feature type="domain" description="DCD" evidence="2">
    <location>
        <begin position="349"/>
        <end position="478"/>
    </location>
</feature>